<evidence type="ECO:0000256" key="3">
    <source>
        <dbReference type="ARBA" id="ARBA00022630"/>
    </source>
</evidence>
<keyword evidence="3" id="KW-0285">Flavoprotein</keyword>
<dbReference type="Proteomes" id="UP000305067">
    <property type="component" value="Unassembled WGS sequence"/>
</dbReference>
<dbReference type="PROSITE" id="PS00624">
    <property type="entry name" value="GMC_OXRED_2"/>
    <property type="match status" value="1"/>
</dbReference>
<dbReference type="InterPro" id="IPR000172">
    <property type="entry name" value="GMC_OxRdtase_N"/>
</dbReference>
<dbReference type="PANTHER" id="PTHR11552">
    <property type="entry name" value="GLUCOSE-METHANOL-CHOLINE GMC OXIDOREDUCTASE"/>
    <property type="match status" value="1"/>
</dbReference>
<keyword evidence="7" id="KW-1185">Reference proteome</keyword>
<dbReference type="Pfam" id="PF00732">
    <property type="entry name" value="GMC_oxred_N"/>
    <property type="match status" value="1"/>
</dbReference>
<dbReference type="PANTHER" id="PTHR11552:SF147">
    <property type="entry name" value="CHOLINE DEHYDROGENASE, MITOCHONDRIAL"/>
    <property type="match status" value="1"/>
</dbReference>
<dbReference type="SUPFAM" id="SSF51905">
    <property type="entry name" value="FAD/NAD(P)-binding domain"/>
    <property type="match status" value="1"/>
</dbReference>
<dbReference type="Gene3D" id="3.50.50.60">
    <property type="entry name" value="FAD/NAD(P)-binding domain"/>
    <property type="match status" value="1"/>
</dbReference>
<evidence type="ECO:0000313" key="7">
    <source>
        <dbReference type="Proteomes" id="UP000305067"/>
    </source>
</evidence>
<organism evidence="6 7">
    <name type="scientific">Pterulicium gracile</name>
    <dbReference type="NCBI Taxonomy" id="1884261"/>
    <lineage>
        <taxon>Eukaryota</taxon>
        <taxon>Fungi</taxon>
        <taxon>Dikarya</taxon>
        <taxon>Basidiomycota</taxon>
        <taxon>Agaricomycotina</taxon>
        <taxon>Agaricomycetes</taxon>
        <taxon>Agaricomycetidae</taxon>
        <taxon>Agaricales</taxon>
        <taxon>Pleurotineae</taxon>
        <taxon>Pterulaceae</taxon>
        <taxon>Pterulicium</taxon>
    </lineage>
</organism>
<protein>
    <submittedName>
        <fullName evidence="6">Glucose-methanol-choline oxidoreductase</fullName>
    </submittedName>
</protein>
<evidence type="ECO:0000256" key="1">
    <source>
        <dbReference type="ARBA" id="ARBA00001974"/>
    </source>
</evidence>
<feature type="domain" description="Glucose-methanol-choline oxidoreductase N-terminal" evidence="5">
    <location>
        <begin position="187"/>
        <end position="201"/>
    </location>
</feature>
<reference evidence="6 7" key="1">
    <citation type="journal article" date="2019" name="Nat. Ecol. Evol.">
        <title>Megaphylogeny resolves global patterns of mushroom evolution.</title>
        <authorList>
            <person name="Varga T."/>
            <person name="Krizsan K."/>
            <person name="Foldi C."/>
            <person name="Dima B."/>
            <person name="Sanchez-Garcia M."/>
            <person name="Sanchez-Ramirez S."/>
            <person name="Szollosi G.J."/>
            <person name="Szarkandi J.G."/>
            <person name="Papp V."/>
            <person name="Albert L."/>
            <person name="Andreopoulos W."/>
            <person name="Angelini C."/>
            <person name="Antonin V."/>
            <person name="Barry K.W."/>
            <person name="Bougher N.L."/>
            <person name="Buchanan P."/>
            <person name="Buyck B."/>
            <person name="Bense V."/>
            <person name="Catcheside P."/>
            <person name="Chovatia M."/>
            <person name="Cooper J."/>
            <person name="Damon W."/>
            <person name="Desjardin D."/>
            <person name="Finy P."/>
            <person name="Geml J."/>
            <person name="Haridas S."/>
            <person name="Hughes K."/>
            <person name="Justo A."/>
            <person name="Karasinski D."/>
            <person name="Kautmanova I."/>
            <person name="Kiss B."/>
            <person name="Kocsube S."/>
            <person name="Kotiranta H."/>
            <person name="LaButti K.M."/>
            <person name="Lechner B.E."/>
            <person name="Liimatainen K."/>
            <person name="Lipzen A."/>
            <person name="Lukacs Z."/>
            <person name="Mihaltcheva S."/>
            <person name="Morgado L.N."/>
            <person name="Niskanen T."/>
            <person name="Noordeloos M.E."/>
            <person name="Ohm R.A."/>
            <person name="Ortiz-Santana B."/>
            <person name="Ovrebo C."/>
            <person name="Racz N."/>
            <person name="Riley R."/>
            <person name="Savchenko A."/>
            <person name="Shiryaev A."/>
            <person name="Soop K."/>
            <person name="Spirin V."/>
            <person name="Szebenyi C."/>
            <person name="Tomsovsky M."/>
            <person name="Tulloss R.E."/>
            <person name="Uehling J."/>
            <person name="Grigoriev I.V."/>
            <person name="Vagvolgyi C."/>
            <person name="Papp T."/>
            <person name="Martin F.M."/>
            <person name="Miettinen O."/>
            <person name="Hibbett D.S."/>
            <person name="Nagy L.G."/>
        </authorList>
    </citation>
    <scope>NUCLEOTIDE SEQUENCE [LARGE SCALE GENOMIC DNA]</scope>
    <source>
        <strain evidence="6 7">CBS 309.79</strain>
    </source>
</reference>
<evidence type="ECO:0000256" key="2">
    <source>
        <dbReference type="ARBA" id="ARBA00010790"/>
    </source>
</evidence>
<dbReference type="GO" id="GO:0050660">
    <property type="term" value="F:flavin adenine dinucleotide binding"/>
    <property type="evidence" value="ECO:0007669"/>
    <property type="project" value="InterPro"/>
</dbReference>
<dbReference type="GO" id="GO:0016614">
    <property type="term" value="F:oxidoreductase activity, acting on CH-OH group of donors"/>
    <property type="evidence" value="ECO:0007669"/>
    <property type="project" value="InterPro"/>
</dbReference>
<evidence type="ECO:0000259" key="5">
    <source>
        <dbReference type="PROSITE" id="PS00624"/>
    </source>
</evidence>
<dbReference type="STRING" id="1884261.A0A5C3QUK8"/>
<sequence length="259" mass="28441">MVYTRGSSDDFDAFARVTGYAGWGWDNMLPYFKKNEQWQIPSPPSDPPVGLDCTRSYEASVRGLDGHTVVGHAAIDRIIMSAVGSEQSEFSGTRDINDGKPLGVGWPQLTIAQGERCSAATAYLGRYVLDRPNLHVVVDTLAMRVLGKRQGGEVVVNEVELVSQGSDLTQTRRKVVRASREIILSAGSVGSPSILLQSGIGPRPHHAASIKPIPWQIDLPDAGRHLSDHPLFSFIWRTNCNDTFEAYNQNSTYLYELLG</sequence>
<name>A0A5C3QUK8_9AGAR</name>
<dbReference type="EMBL" id="ML178817">
    <property type="protein sequence ID" value="TFL05078.1"/>
    <property type="molecule type" value="Genomic_DNA"/>
</dbReference>
<proteinExistence type="inferred from homology"/>
<evidence type="ECO:0000256" key="4">
    <source>
        <dbReference type="ARBA" id="ARBA00022827"/>
    </source>
</evidence>
<dbReference type="AlphaFoldDB" id="A0A5C3QUK8"/>
<dbReference type="Gene3D" id="3.30.560.10">
    <property type="entry name" value="Glucose Oxidase, domain 3"/>
    <property type="match status" value="1"/>
</dbReference>
<keyword evidence="4" id="KW-0274">FAD</keyword>
<comment type="cofactor">
    <cofactor evidence="1">
        <name>FAD</name>
        <dbReference type="ChEBI" id="CHEBI:57692"/>
    </cofactor>
</comment>
<comment type="similarity">
    <text evidence="2">Belongs to the GMC oxidoreductase family.</text>
</comment>
<dbReference type="OrthoDB" id="269227at2759"/>
<gene>
    <name evidence="6" type="ORF">BDV98DRAFT_634073</name>
</gene>
<evidence type="ECO:0000313" key="6">
    <source>
        <dbReference type="EMBL" id="TFL05078.1"/>
    </source>
</evidence>
<dbReference type="InterPro" id="IPR036188">
    <property type="entry name" value="FAD/NAD-bd_sf"/>
</dbReference>
<accession>A0A5C3QUK8</accession>
<dbReference type="InterPro" id="IPR012132">
    <property type="entry name" value="GMC_OxRdtase"/>
</dbReference>